<keyword evidence="3" id="KW-1185">Reference proteome</keyword>
<organism evidence="2 3">
    <name type="scientific">Aureliella helgolandensis</name>
    <dbReference type="NCBI Taxonomy" id="2527968"/>
    <lineage>
        <taxon>Bacteria</taxon>
        <taxon>Pseudomonadati</taxon>
        <taxon>Planctomycetota</taxon>
        <taxon>Planctomycetia</taxon>
        <taxon>Pirellulales</taxon>
        <taxon>Pirellulaceae</taxon>
        <taxon>Aureliella</taxon>
    </lineage>
</organism>
<evidence type="ECO:0000259" key="1">
    <source>
        <dbReference type="Pfam" id="PF01261"/>
    </source>
</evidence>
<evidence type="ECO:0000313" key="2">
    <source>
        <dbReference type="EMBL" id="QDV22114.1"/>
    </source>
</evidence>
<dbReference type="RefSeq" id="WP_145073149.1">
    <property type="nucleotide sequence ID" value="NZ_CP036298.1"/>
</dbReference>
<protein>
    <submittedName>
        <fullName evidence="2">Xylose isomerase-like TIM barrel</fullName>
    </submittedName>
</protein>
<dbReference type="PANTHER" id="PTHR12110">
    <property type="entry name" value="HYDROXYPYRUVATE ISOMERASE"/>
    <property type="match status" value="1"/>
</dbReference>
<name>A0A518G0R9_9BACT</name>
<dbReference type="GO" id="GO:0016853">
    <property type="term" value="F:isomerase activity"/>
    <property type="evidence" value="ECO:0007669"/>
    <property type="project" value="UniProtKB-KW"/>
</dbReference>
<evidence type="ECO:0000313" key="3">
    <source>
        <dbReference type="Proteomes" id="UP000318017"/>
    </source>
</evidence>
<dbReference type="InterPro" id="IPR006311">
    <property type="entry name" value="TAT_signal"/>
</dbReference>
<dbReference type="SUPFAM" id="SSF51658">
    <property type="entry name" value="Xylose isomerase-like"/>
    <property type="match status" value="1"/>
</dbReference>
<dbReference type="InterPro" id="IPR013022">
    <property type="entry name" value="Xyl_isomerase-like_TIM-brl"/>
</dbReference>
<dbReference type="OrthoDB" id="245429at2"/>
<proteinExistence type="predicted"/>
<gene>
    <name evidence="2" type="ORF">Q31a_03970</name>
</gene>
<keyword evidence="2" id="KW-0413">Isomerase</keyword>
<dbReference type="KEGG" id="ahel:Q31a_03970"/>
<dbReference type="InterPro" id="IPR050312">
    <property type="entry name" value="IolE/XylAMocC-like"/>
</dbReference>
<dbReference type="PROSITE" id="PS51318">
    <property type="entry name" value="TAT"/>
    <property type="match status" value="1"/>
</dbReference>
<dbReference type="Gene3D" id="3.20.20.150">
    <property type="entry name" value="Divalent-metal-dependent TIM barrel enzymes"/>
    <property type="match status" value="1"/>
</dbReference>
<accession>A0A518G0R9</accession>
<reference evidence="2 3" key="1">
    <citation type="submission" date="2019-02" db="EMBL/GenBank/DDBJ databases">
        <title>Deep-cultivation of Planctomycetes and their phenomic and genomic characterization uncovers novel biology.</title>
        <authorList>
            <person name="Wiegand S."/>
            <person name="Jogler M."/>
            <person name="Boedeker C."/>
            <person name="Pinto D."/>
            <person name="Vollmers J."/>
            <person name="Rivas-Marin E."/>
            <person name="Kohn T."/>
            <person name="Peeters S.H."/>
            <person name="Heuer A."/>
            <person name="Rast P."/>
            <person name="Oberbeckmann S."/>
            <person name="Bunk B."/>
            <person name="Jeske O."/>
            <person name="Meyerdierks A."/>
            <person name="Storesund J.E."/>
            <person name="Kallscheuer N."/>
            <person name="Luecker S."/>
            <person name="Lage O.M."/>
            <person name="Pohl T."/>
            <person name="Merkel B.J."/>
            <person name="Hornburger P."/>
            <person name="Mueller R.-W."/>
            <person name="Bruemmer F."/>
            <person name="Labrenz M."/>
            <person name="Spormann A.M."/>
            <person name="Op den Camp H."/>
            <person name="Overmann J."/>
            <person name="Amann R."/>
            <person name="Jetten M.S.M."/>
            <person name="Mascher T."/>
            <person name="Medema M.H."/>
            <person name="Devos D.P."/>
            <person name="Kaster A.-K."/>
            <person name="Ovreas L."/>
            <person name="Rohde M."/>
            <person name="Galperin M.Y."/>
            <person name="Jogler C."/>
        </authorList>
    </citation>
    <scope>NUCLEOTIDE SEQUENCE [LARGE SCALE GENOMIC DNA]</scope>
    <source>
        <strain evidence="2 3">Q31a</strain>
    </source>
</reference>
<dbReference type="InterPro" id="IPR036237">
    <property type="entry name" value="Xyl_isomerase-like_sf"/>
</dbReference>
<feature type="domain" description="Xylose isomerase-like TIM barrel" evidence="1">
    <location>
        <begin position="58"/>
        <end position="274"/>
    </location>
</feature>
<dbReference type="Pfam" id="PF01261">
    <property type="entry name" value="AP_endonuc_2"/>
    <property type="match status" value="1"/>
</dbReference>
<sequence>MQFTPNRRNVLQAATAGLATLSVGRLGKASALPPEVNLQFGLVTYLWGKDMTLPELLATCEAAGVGGVELRTEHKHAVEPTLNAHQRSEVRKRFADSPVELVGYGANCEFHSDDPSAVKANIEQAKGYIQLMHDCGGSGVKVKPNGFPKGLSRQQTIEQIGTSLNEVAEYGLGFGQKIRVEVHGKGTSELPVIRDIFEVADHENAFVCWNCNGEDLAGEGLEANFKMVQKRIGDTTHIREMNLEDYPYPELMKLLVDAKCEGWVLLEARTNPQDKVAALIEQRKIFERLIQAS</sequence>
<dbReference type="AlphaFoldDB" id="A0A518G0R9"/>
<dbReference type="EMBL" id="CP036298">
    <property type="protein sequence ID" value="QDV22114.1"/>
    <property type="molecule type" value="Genomic_DNA"/>
</dbReference>
<dbReference type="Proteomes" id="UP000318017">
    <property type="component" value="Chromosome"/>
</dbReference>